<dbReference type="AlphaFoldDB" id="A0A0E9W7I4"/>
<dbReference type="EMBL" id="GBXM01022326">
    <property type="protein sequence ID" value="JAH86251.1"/>
    <property type="molecule type" value="Transcribed_RNA"/>
</dbReference>
<organism evidence="1">
    <name type="scientific">Anguilla anguilla</name>
    <name type="common">European freshwater eel</name>
    <name type="synonym">Muraena anguilla</name>
    <dbReference type="NCBI Taxonomy" id="7936"/>
    <lineage>
        <taxon>Eukaryota</taxon>
        <taxon>Metazoa</taxon>
        <taxon>Chordata</taxon>
        <taxon>Craniata</taxon>
        <taxon>Vertebrata</taxon>
        <taxon>Euteleostomi</taxon>
        <taxon>Actinopterygii</taxon>
        <taxon>Neopterygii</taxon>
        <taxon>Teleostei</taxon>
        <taxon>Anguilliformes</taxon>
        <taxon>Anguillidae</taxon>
        <taxon>Anguilla</taxon>
    </lineage>
</organism>
<protein>
    <submittedName>
        <fullName evidence="1">Uncharacterized protein</fullName>
    </submittedName>
</protein>
<reference evidence="1" key="1">
    <citation type="submission" date="2014-11" db="EMBL/GenBank/DDBJ databases">
        <authorList>
            <person name="Amaro Gonzalez C."/>
        </authorList>
    </citation>
    <scope>NUCLEOTIDE SEQUENCE</scope>
</reference>
<accession>A0A0E9W7I4</accession>
<proteinExistence type="predicted"/>
<sequence length="83" mass="8928">MATVHATETEPGQATAGVAVTVDTRGSSVWTASMGILMWRETTAFLSVQSATPPAKLAQDRPIRIVTSVNLDGRRMRRGPVMM</sequence>
<evidence type="ECO:0000313" key="1">
    <source>
        <dbReference type="EMBL" id="JAH86251.1"/>
    </source>
</evidence>
<reference evidence="1" key="2">
    <citation type="journal article" date="2015" name="Fish Shellfish Immunol.">
        <title>Early steps in the European eel (Anguilla anguilla)-Vibrio vulnificus interaction in the gills: Role of the RtxA13 toxin.</title>
        <authorList>
            <person name="Callol A."/>
            <person name="Pajuelo D."/>
            <person name="Ebbesson L."/>
            <person name="Teles M."/>
            <person name="MacKenzie S."/>
            <person name="Amaro C."/>
        </authorList>
    </citation>
    <scope>NUCLEOTIDE SEQUENCE</scope>
</reference>
<name>A0A0E9W7I4_ANGAN</name>